<dbReference type="Gene3D" id="2.30.220.10">
    <property type="entry name" value="f41 fragment of flagellin, C-terminal domain"/>
    <property type="match status" value="1"/>
</dbReference>
<feature type="domain" description="Flagellin C-terminal" evidence="5">
    <location>
        <begin position="720"/>
        <end position="805"/>
    </location>
</feature>
<dbReference type="Pfam" id="PF00700">
    <property type="entry name" value="Flagellin_C"/>
    <property type="match status" value="1"/>
</dbReference>
<dbReference type="Gene3D" id="2.170.280.10">
    <property type="entry name" value="f41 fragment of flagellin, middle domain"/>
    <property type="match status" value="1"/>
</dbReference>
<keyword evidence="2 3" id="KW-0975">Bacterial flagellum</keyword>
<dbReference type="PANTHER" id="PTHR42792:SF2">
    <property type="entry name" value="FLAGELLIN"/>
    <property type="match status" value="1"/>
</dbReference>
<dbReference type="InterPro" id="IPR001029">
    <property type="entry name" value="Flagellin_N"/>
</dbReference>
<keyword evidence="7" id="KW-1185">Reference proteome</keyword>
<comment type="caution">
    <text evidence="6">The sequence shown here is derived from an EMBL/GenBank/DDBJ whole genome shotgun (WGS) entry which is preliminary data.</text>
</comment>
<dbReference type="RefSeq" id="WP_212674052.1">
    <property type="nucleotide sequence ID" value="NZ_JAGSPJ010000001.1"/>
</dbReference>
<dbReference type="InterPro" id="IPR042187">
    <property type="entry name" value="Flagellin_C_sub2"/>
</dbReference>
<comment type="function">
    <text evidence="3">Flagellin is the subunit protein which polymerizes to form the filaments of bacterial flagella.</text>
</comment>
<dbReference type="EMBL" id="JAGSPJ010000001">
    <property type="protein sequence ID" value="MBR7798935.1"/>
    <property type="molecule type" value="Genomic_DNA"/>
</dbReference>
<evidence type="ECO:0000256" key="2">
    <source>
        <dbReference type="ARBA" id="ARBA00023143"/>
    </source>
</evidence>
<comment type="similarity">
    <text evidence="1 3">Belongs to the bacterial flagellin family.</text>
</comment>
<accession>A0A941DY64</accession>
<dbReference type="InterPro" id="IPR046358">
    <property type="entry name" value="Flagellin_C"/>
</dbReference>
<evidence type="ECO:0000259" key="5">
    <source>
        <dbReference type="Pfam" id="PF00700"/>
    </source>
</evidence>
<feature type="domain" description="Flagellin N-terminal" evidence="4">
    <location>
        <begin position="5"/>
        <end position="141"/>
    </location>
</feature>
<keyword evidence="3" id="KW-0964">Secreted</keyword>
<gene>
    <name evidence="6" type="ORF">KDM90_02895</name>
</gene>
<dbReference type="GO" id="GO:0005576">
    <property type="term" value="C:extracellular region"/>
    <property type="evidence" value="ECO:0007669"/>
    <property type="project" value="UniProtKB-SubCell"/>
</dbReference>
<dbReference type="PANTHER" id="PTHR42792">
    <property type="entry name" value="FLAGELLIN"/>
    <property type="match status" value="1"/>
</dbReference>
<dbReference type="Gene3D" id="3.30.70.2120">
    <property type="match status" value="1"/>
</dbReference>
<protein>
    <recommendedName>
        <fullName evidence="3">Flagellin</fullName>
    </recommendedName>
</protein>
<reference evidence="6" key="1">
    <citation type="submission" date="2021-04" db="EMBL/GenBank/DDBJ databases">
        <title>novel species isolated from subtropical streams in China.</title>
        <authorList>
            <person name="Lu H."/>
        </authorList>
    </citation>
    <scope>NUCLEOTIDE SEQUENCE</scope>
    <source>
        <strain evidence="6">FT137W</strain>
    </source>
</reference>
<organism evidence="6 7">
    <name type="scientific">Undibacterium fentianense</name>
    <dbReference type="NCBI Taxonomy" id="2828728"/>
    <lineage>
        <taxon>Bacteria</taxon>
        <taxon>Pseudomonadati</taxon>
        <taxon>Pseudomonadota</taxon>
        <taxon>Betaproteobacteria</taxon>
        <taxon>Burkholderiales</taxon>
        <taxon>Oxalobacteraceae</taxon>
        <taxon>Undibacterium</taxon>
    </lineage>
</organism>
<proteinExistence type="inferred from homology"/>
<evidence type="ECO:0000256" key="1">
    <source>
        <dbReference type="ARBA" id="ARBA00005709"/>
    </source>
</evidence>
<comment type="subcellular location">
    <subcellularLocation>
        <location evidence="3">Secreted</location>
    </subcellularLocation>
    <subcellularLocation>
        <location evidence="3">Bacterial flagellum</location>
    </subcellularLocation>
</comment>
<evidence type="ECO:0000313" key="6">
    <source>
        <dbReference type="EMBL" id="MBR7798935.1"/>
    </source>
</evidence>
<evidence type="ECO:0000259" key="4">
    <source>
        <dbReference type="Pfam" id="PF00669"/>
    </source>
</evidence>
<dbReference type="SUPFAM" id="SSF64518">
    <property type="entry name" value="Phase 1 flagellin"/>
    <property type="match status" value="1"/>
</dbReference>
<evidence type="ECO:0000256" key="3">
    <source>
        <dbReference type="RuleBase" id="RU362073"/>
    </source>
</evidence>
<dbReference type="PRINTS" id="PR00207">
    <property type="entry name" value="FLAGELLIN"/>
</dbReference>
<evidence type="ECO:0000313" key="7">
    <source>
        <dbReference type="Proteomes" id="UP000678545"/>
    </source>
</evidence>
<name>A0A941DY64_9BURK</name>
<dbReference type="Gene3D" id="6.10.280.190">
    <property type="match status" value="1"/>
</dbReference>
<dbReference type="GO" id="GO:0005198">
    <property type="term" value="F:structural molecule activity"/>
    <property type="evidence" value="ECO:0007669"/>
    <property type="project" value="UniProtKB-UniRule"/>
</dbReference>
<dbReference type="GO" id="GO:0009288">
    <property type="term" value="C:bacterial-type flagellum"/>
    <property type="evidence" value="ECO:0007669"/>
    <property type="project" value="UniProtKB-SubCell"/>
</dbReference>
<dbReference type="Proteomes" id="UP000678545">
    <property type="component" value="Unassembled WGS sequence"/>
</dbReference>
<dbReference type="InterPro" id="IPR001492">
    <property type="entry name" value="Flagellin"/>
</dbReference>
<dbReference type="Gene3D" id="1.20.1330.10">
    <property type="entry name" value="f41 fragment of flagellin, N-terminal domain"/>
    <property type="match status" value="2"/>
</dbReference>
<sequence length="807" mass="78807">MSSIINSNIASLNAQRNLDSSKMGLTTALQRLSSGLRINSAKDDAAGLAIASRFTTQINGLNQAVRNANDGISLAQTGESALAEITNNLQRVRELSVQAANSTNSASDRAAINLEVQQRLSEIDRTASQSSFNGQKILDGTFGSANFQVGANAGETITVGLSTSMRNTAIGQIATTTSGTFGATATNGSVVSDVNTTFNFSALGSSDTAGNVGFTATTFNFSGAVAAVNGTSSLQAISAGFNFSTAGAAQVDGTNVQAAVTGTTTNGGATSFDFSGDLAQFDITDGTTTRQVTLTADYTNEAGLVSAINTQLAGSGFTVTGTGAGITFSNTGSTTALQILNADANAITAGFADSAGTAGSAAVATTNGSMTIDGTNITLSGNNADRAAIAAELTTKMQASALGANYSASIDGSNNLVITHAGSATAVAITNVSAPAAAAGFSNTAGVAGVAASGGNAASLTIDGTAVTLNSNYGSYAGLAGAIQAQLGGSFAVTNTAGAISIARTSTGASSTAVNITGADANAQSGLGLSGASVAGTAGTYSTTGGAASFDVDGHTVTLNTNLTDRNGVAAAIQAQLTGYTATAAVSGAITISKTGSTAAVNITGADANAAAAGFGYRSGTAGVAAGSTTLSNFTINGTSLAGTYSSSSNLADAINSKVAGVYASVEAGGALKLSSSSDITLGGAEATGALGYAATTVTANSGNLSSANTLTVSNALDAIQRVDSALSTVSTLRSTFGAVQNRFDSVIANLTASSENAAASRSRIQDADFAAETAALTRGQILQQAGTAMLAQANSLPNGVLALLRG</sequence>
<dbReference type="AlphaFoldDB" id="A0A941DY64"/>
<dbReference type="Gene3D" id="6.10.10.10">
    <property type="entry name" value="Flagellar export chaperone, C-terminal domain"/>
    <property type="match status" value="1"/>
</dbReference>
<dbReference type="Pfam" id="PF00669">
    <property type="entry name" value="Flagellin_N"/>
    <property type="match status" value="1"/>
</dbReference>